<accession>A0ABW5PD92</accession>
<dbReference type="EMBL" id="JBHUME010000008">
    <property type="protein sequence ID" value="MFD2613337.1"/>
    <property type="molecule type" value="Genomic_DNA"/>
</dbReference>
<dbReference type="Gene3D" id="1.10.10.10">
    <property type="entry name" value="Winged helix-like DNA-binding domain superfamily/Winged helix DNA-binding domain"/>
    <property type="match status" value="1"/>
</dbReference>
<dbReference type="Pfam" id="PF00126">
    <property type="entry name" value="HTH_1"/>
    <property type="match status" value="1"/>
</dbReference>
<dbReference type="SUPFAM" id="SSF53850">
    <property type="entry name" value="Periplasmic binding protein-like II"/>
    <property type="match status" value="1"/>
</dbReference>
<evidence type="ECO:0000256" key="1">
    <source>
        <dbReference type="ARBA" id="ARBA00009437"/>
    </source>
</evidence>
<name>A0ABW5PD92_9BACL</name>
<evidence type="ECO:0000313" key="6">
    <source>
        <dbReference type="EMBL" id="MFD2613337.1"/>
    </source>
</evidence>
<keyword evidence="3" id="KW-0238">DNA-binding</keyword>
<organism evidence="6 7">
    <name type="scientific">Paenibacillus gansuensis</name>
    <dbReference type="NCBI Taxonomy" id="306542"/>
    <lineage>
        <taxon>Bacteria</taxon>
        <taxon>Bacillati</taxon>
        <taxon>Bacillota</taxon>
        <taxon>Bacilli</taxon>
        <taxon>Bacillales</taxon>
        <taxon>Paenibacillaceae</taxon>
        <taxon>Paenibacillus</taxon>
    </lineage>
</organism>
<dbReference type="PRINTS" id="PR00039">
    <property type="entry name" value="HTHLYSR"/>
</dbReference>
<sequence length="298" mass="33778">MIDFEWYRSFISIYKHRSVSAAAQARIMTQPAMSQHLAALEAEVGERLFIRAPRKMIPTDKGKDLYTRIVPLIESLESASLEIRHASPEGAAPVVRIGSPVEYFTFAAAPRLSGMELRFIVRFGIAEFLLEELQKDELDVIITTQSPQISGIEYTRLETERFVVTAPPGCEVDVDGLSGIEGWLTSRDWLSYGLELPIIRRFWREHFGKRPELQATHVIPDLRGILAGVEHGMGISILPSYLIEDSVRNQRCQVVFPELYVENTIYAAYKLEKRESPVLAKLLESLQYTNMGLSSLMF</sequence>
<dbReference type="InterPro" id="IPR000847">
    <property type="entry name" value="LysR_HTH_N"/>
</dbReference>
<dbReference type="PANTHER" id="PTHR30126">
    <property type="entry name" value="HTH-TYPE TRANSCRIPTIONAL REGULATOR"/>
    <property type="match status" value="1"/>
</dbReference>
<evidence type="ECO:0000259" key="5">
    <source>
        <dbReference type="PROSITE" id="PS50931"/>
    </source>
</evidence>
<dbReference type="InterPro" id="IPR005119">
    <property type="entry name" value="LysR_subst-bd"/>
</dbReference>
<evidence type="ECO:0000256" key="2">
    <source>
        <dbReference type="ARBA" id="ARBA00023015"/>
    </source>
</evidence>
<dbReference type="PANTHER" id="PTHR30126:SF84">
    <property type="entry name" value="HTH-TYPE TRANSCRIPTIONAL REGULATOR PTXR"/>
    <property type="match status" value="1"/>
</dbReference>
<proteinExistence type="inferred from homology"/>
<evidence type="ECO:0000256" key="3">
    <source>
        <dbReference type="ARBA" id="ARBA00023125"/>
    </source>
</evidence>
<dbReference type="Proteomes" id="UP001597541">
    <property type="component" value="Unassembled WGS sequence"/>
</dbReference>
<gene>
    <name evidence="6" type="ORF">ACFSUF_12980</name>
</gene>
<comment type="caution">
    <text evidence="6">The sequence shown here is derived from an EMBL/GenBank/DDBJ whole genome shotgun (WGS) entry which is preliminary data.</text>
</comment>
<feature type="domain" description="HTH lysR-type" evidence="5">
    <location>
        <begin position="2"/>
        <end position="59"/>
    </location>
</feature>
<evidence type="ECO:0000256" key="4">
    <source>
        <dbReference type="ARBA" id="ARBA00023163"/>
    </source>
</evidence>
<dbReference type="RefSeq" id="WP_377603334.1">
    <property type="nucleotide sequence ID" value="NZ_JBHUME010000008.1"/>
</dbReference>
<keyword evidence="7" id="KW-1185">Reference proteome</keyword>
<dbReference type="SUPFAM" id="SSF46785">
    <property type="entry name" value="Winged helix' DNA-binding domain"/>
    <property type="match status" value="1"/>
</dbReference>
<reference evidence="7" key="1">
    <citation type="journal article" date="2019" name="Int. J. Syst. Evol. Microbiol.">
        <title>The Global Catalogue of Microorganisms (GCM) 10K type strain sequencing project: providing services to taxonomists for standard genome sequencing and annotation.</title>
        <authorList>
            <consortium name="The Broad Institute Genomics Platform"/>
            <consortium name="The Broad Institute Genome Sequencing Center for Infectious Disease"/>
            <person name="Wu L."/>
            <person name="Ma J."/>
        </authorList>
    </citation>
    <scope>NUCLEOTIDE SEQUENCE [LARGE SCALE GENOMIC DNA]</scope>
    <source>
        <strain evidence="7">KCTC 3950</strain>
    </source>
</reference>
<dbReference type="PROSITE" id="PS50931">
    <property type="entry name" value="HTH_LYSR"/>
    <property type="match status" value="1"/>
</dbReference>
<evidence type="ECO:0000313" key="7">
    <source>
        <dbReference type="Proteomes" id="UP001597541"/>
    </source>
</evidence>
<keyword evidence="2" id="KW-0805">Transcription regulation</keyword>
<dbReference type="Gene3D" id="3.40.190.10">
    <property type="entry name" value="Periplasmic binding protein-like II"/>
    <property type="match status" value="2"/>
</dbReference>
<dbReference type="Pfam" id="PF03466">
    <property type="entry name" value="LysR_substrate"/>
    <property type="match status" value="1"/>
</dbReference>
<dbReference type="CDD" id="cd05466">
    <property type="entry name" value="PBP2_LTTR_substrate"/>
    <property type="match status" value="1"/>
</dbReference>
<dbReference type="InterPro" id="IPR036390">
    <property type="entry name" value="WH_DNA-bd_sf"/>
</dbReference>
<protein>
    <submittedName>
        <fullName evidence="6">LysR family transcriptional regulator</fullName>
    </submittedName>
</protein>
<dbReference type="InterPro" id="IPR036388">
    <property type="entry name" value="WH-like_DNA-bd_sf"/>
</dbReference>
<keyword evidence="4" id="KW-0804">Transcription</keyword>
<comment type="similarity">
    <text evidence="1">Belongs to the LysR transcriptional regulatory family.</text>
</comment>